<comment type="caution">
    <text evidence="3">The sequence shown here is derived from an EMBL/GenBank/DDBJ whole genome shotgun (WGS) entry which is preliminary data.</text>
</comment>
<feature type="domain" description="Winged helix-turn-helix" evidence="2">
    <location>
        <begin position="265"/>
        <end position="328"/>
    </location>
</feature>
<accession>A0A7K0CLQ9</accession>
<protein>
    <submittedName>
        <fullName evidence="3">Putative HTH-type transcriptional regulator</fullName>
    </submittedName>
</protein>
<dbReference type="InterPro" id="IPR058852">
    <property type="entry name" value="HTH_77"/>
</dbReference>
<dbReference type="SUPFAM" id="SSF52540">
    <property type="entry name" value="P-loop containing nucleoside triphosphate hydrolases"/>
    <property type="match status" value="1"/>
</dbReference>
<dbReference type="PRINTS" id="PR00364">
    <property type="entry name" value="DISEASERSIST"/>
</dbReference>
<dbReference type="Gene3D" id="1.25.40.10">
    <property type="entry name" value="Tetratricopeptide repeat domain"/>
    <property type="match status" value="1"/>
</dbReference>
<dbReference type="Gene3D" id="3.40.50.300">
    <property type="entry name" value="P-loop containing nucleotide triphosphate hydrolases"/>
    <property type="match status" value="1"/>
</dbReference>
<proteinExistence type="predicted"/>
<dbReference type="PANTHER" id="PTHR47691:SF3">
    <property type="entry name" value="HTH-TYPE TRANSCRIPTIONAL REGULATOR RV0890C-RELATED"/>
    <property type="match status" value="1"/>
</dbReference>
<evidence type="ECO:0000259" key="2">
    <source>
        <dbReference type="Pfam" id="PF25872"/>
    </source>
</evidence>
<gene>
    <name evidence="3" type="ORF">SRB5_38440</name>
</gene>
<sequence>MCGDDAGFRRRIPTDSALFVGRENELARLANLLGETRLITLTGVGGVGKTRIALRAAETLAEGFRDGARTVALAGLRDPALVVHAVAAALGVTDHTTRPLADVLAAHLSDRRALLVLDTCEHLLDVVADLTARLLRAAPGLHVLTTSRQPLGVPGERLLVVEPLSADTDAVTLFTERAAAAGFTLDPDHRPAAEEICRRLEGLPLAVELAAGRLRTQTPAEVLERLDDRFRELTDDRTDGAARDPRHRALRTAVGWSHELCTPAERLLWARLSVFAGDFSLEAAEAVCGGEELEDIDQLIGGLVEKSVLARLAGRDRYRMLDTIRAYGGDWLRALGEETDQRVRHRDWCLELAETGESQWWGPGQADVFRHTAGEHEQLRAALDFCLTTPGHEQVGLRLAGALWFYWAGCGLLGEGRYWLDRTLALDPIRTPDRAKALWVCGYVAVLQGDTESAVRLLEECRAQALRTGDDRALAYAVHRLGCARLINDEHAAAEPLFEDALHRYAELAELNSNVVMARVELAMSVAFQGRLAAAVNLCEEARYICEVYGERWTKAYALYVLSFAELSAGRLPEATALARECLRVNHEFRDLVGLVLPLELLALIAALEGEGRRAAALQGAASGIWRRVGVPLFGSAYFNHPHERGVRLARELLGDRGYTDAAREGAALCLDDAVGVALGEPRLPEVPRQDGRRSQPAL</sequence>
<dbReference type="OrthoDB" id="499349at2"/>
<dbReference type="EMBL" id="WEGJ01000014">
    <property type="protein sequence ID" value="MQY13694.1"/>
    <property type="molecule type" value="Genomic_DNA"/>
</dbReference>
<dbReference type="Pfam" id="PF25872">
    <property type="entry name" value="HTH_77"/>
    <property type="match status" value="1"/>
</dbReference>
<evidence type="ECO:0000259" key="1">
    <source>
        <dbReference type="Pfam" id="PF13401"/>
    </source>
</evidence>
<dbReference type="Proteomes" id="UP000466345">
    <property type="component" value="Unassembled WGS sequence"/>
</dbReference>
<dbReference type="InterPro" id="IPR049945">
    <property type="entry name" value="AAA_22"/>
</dbReference>
<dbReference type="GO" id="GO:0043531">
    <property type="term" value="F:ADP binding"/>
    <property type="evidence" value="ECO:0007669"/>
    <property type="project" value="InterPro"/>
</dbReference>
<dbReference type="RefSeq" id="WP_153453644.1">
    <property type="nucleotide sequence ID" value="NZ_WEGJ01000014.1"/>
</dbReference>
<keyword evidence="4" id="KW-1185">Reference proteome</keyword>
<feature type="domain" description="ORC1/DEAH AAA+ ATPase" evidence="1">
    <location>
        <begin position="36"/>
        <end position="130"/>
    </location>
</feature>
<organism evidence="3 4">
    <name type="scientific">Streptomyces smaragdinus</name>
    <dbReference type="NCBI Taxonomy" id="2585196"/>
    <lineage>
        <taxon>Bacteria</taxon>
        <taxon>Bacillati</taxon>
        <taxon>Actinomycetota</taxon>
        <taxon>Actinomycetes</taxon>
        <taxon>Kitasatosporales</taxon>
        <taxon>Streptomycetaceae</taxon>
        <taxon>Streptomyces</taxon>
    </lineage>
</organism>
<reference evidence="3 4" key="1">
    <citation type="submission" date="2019-10" db="EMBL/GenBank/DDBJ databases">
        <title>Streptomyces smaragdinus sp. nov. and Streptomyces fabii sp. nov., isolated from the gut of fungus growing-termite Macrotermes natalensis.</title>
        <authorList>
            <person name="Schwitalla J."/>
            <person name="Benndorf R."/>
            <person name="Martin K."/>
            <person name="De Beer W."/>
            <person name="Kaster A.-K."/>
            <person name="Vollmers J."/>
            <person name="Poulsen M."/>
            <person name="Beemelmanns C."/>
        </authorList>
    </citation>
    <scope>NUCLEOTIDE SEQUENCE [LARGE SCALE GENOMIC DNA]</scope>
    <source>
        <strain evidence="3 4">RB5</strain>
    </source>
</reference>
<evidence type="ECO:0000313" key="3">
    <source>
        <dbReference type="EMBL" id="MQY13694.1"/>
    </source>
</evidence>
<dbReference type="InterPro" id="IPR027417">
    <property type="entry name" value="P-loop_NTPase"/>
</dbReference>
<dbReference type="PANTHER" id="PTHR47691">
    <property type="entry name" value="REGULATOR-RELATED"/>
    <property type="match status" value="1"/>
</dbReference>
<dbReference type="Pfam" id="PF13401">
    <property type="entry name" value="AAA_22"/>
    <property type="match status" value="1"/>
</dbReference>
<dbReference type="InterPro" id="IPR011990">
    <property type="entry name" value="TPR-like_helical_dom_sf"/>
</dbReference>
<dbReference type="SUPFAM" id="SSF48452">
    <property type="entry name" value="TPR-like"/>
    <property type="match status" value="1"/>
</dbReference>
<dbReference type="AlphaFoldDB" id="A0A7K0CLQ9"/>
<evidence type="ECO:0000313" key="4">
    <source>
        <dbReference type="Proteomes" id="UP000466345"/>
    </source>
</evidence>
<name>A0A7K0CLQ9_9ACTN</name>